<dbReference type="RefSeq" id="WP_173123757.1">
    <property type="nucleotide sequence ID" value="NZ_JABRWJ010000004.1"/>
</dbReference>
<protein>
    <submittedName>
        <fullName evidence="3">Uncharacterized protein</fullName>
    </submittedName>
</protein>
<comment type="caution">
    <text evidence="3">The sequence shown here is derived from an EMBL/GenBank/DDBJ whole genome shotgun (WGS) entry which is preliminary data.</text>
</comment>
<evidence type="ECO:0000313" key="4">
    <source>
        <dbReference type="Proteomes" id="UP000737171"/>
    </source>
</evidence>
<dbReference type="EMBL" id="JABRWJ010000004">
    <property type="protein sequence ID" value="NRF68264.1"/>
    <property type="molecule type" value="Genomic_DNA"/>
</dbReference>
<feature type="region of interest" description="Disordered" evidence="1">
    <location>
        <begin position="78"/>
        <end position="100"/>
    </location>
</feature>
<accession>A0ABX2EI12</accession>
<keyword evidence="2" id="KW-1133">Transmembrane helix</keyword>
<dbReference type="Proteomes" id="UP000737171">
    <property type="component" value="Unassembled WGS sequence"/>
</dbReference>
<keyword evidence="2" id="KW-0472">Membrane</keyword>
<evidence type="ECO:0000313" key="3">
    <source>
        <dbReference type="EMBL" id="NRF68264.1"/>
    </source>
</evidence>
<keyword evidence="2" id="KW-0812">Transmembrane</keyword>
<keyword evidence="4" id="KW-1185">Reference proteome</keyword>
<evidence type="ECO:0000256" key="1">
    <source>
        <dbReference type="SAM" id="MobiDB-lite"/>
    </source>
</evidence>
<feature type="compositionally biased region" description="Low complexity" evidence="1">
    <location>
        <begin position="83"/>
        <end position="100"/>
    </location>
</feature>
<name>A0ABX2EI12_9BURK</name>
<sequence>MNRLTPHAFLVVLAGIGWACAFAAVGLGLFADVPDHAPIAIVFGAFGFVGGAASTALRIAFEHHLPIELAARLRGRGGEAADADGSAPATVSPAPSAFGA</sequence>
<evidence type="ECO:0000256" key="2">
    <source>
        <dbReference type="SAM" id="Phobius"/>
    </source>
</evidence>
<gene>
    <name evidence="3" type="ORF">HLB44_14825</name>
</gene>
<reference evidence="3 4" key="1">
    <citation type="submission" date="2020-05" db="EMBL/GenBank/DDBJ databases">
        <title>Aquincola sp. isolate from soil.</title>
        <authorList>
            <person name="Han J."/>
            <person name="Kim D.-U."/>
        </authorList>
    </citation>
    <scope>NUCLEOTIDE SEQUENCE [LARGE SCALE GENOMIC DNA]</scope>
    <source>
        <strain evidence="3 4">S2</strain>
    </source>
</reference>
<proteinExistence type="predicted"/>
<feature type="transmembrane region" description="Helical" evidence="2">
    <location>
        <begin position="39"/>
        <end position="61"/>
    </location>
</feature>
<organism evidence="3 4">
    <name type="scientific">Pseudaquabacterium terrae</name>
    <dbReference type="NCBI Taxonomy" id="2732868"/>
    <lineage>
        <taxon>Bacteria</taxon>
        <taxon>Pseudomonadati</taxon>
        <taxon>Pseudomonadota</taxon>
        <taxon>Betaproteobacteria</taxon>
        <taxon>Burkholderiales</taxon>
        <taxon>Sphaerotilaceae</taxon>
        <taxon>Pseudaquabacterium</taxon>
    </lineage>
</organism>